<dbReference type="InterPro" id="IPR025476">
    <property type="entry name" value="Helitron_helicase-like"/>
</dbReference>
<evidence type="ECO:0000256" key="1">
    <source>
        <dbReference type="SAM" id="MobiDB-lite"/>
    </source>
</evidence>
<evidence type="ECO:0000313" key="3">
    <source>
        <dbReference type="EMBL" id="KAL3628672.1"/>
    </source>
</evidence>
<accession>A0ABD3CGQ1</accession>
<dbReference type="PANTHER" id="PTHR45786">
    <property type="entry name" value="DNA BINDING PROTEIN-LIKE"/>
    <property type="match status" value="1"/>
</dbReference>
<evidence type="ECO:0000259" key="2">
    <source>
        <dbReference type="Pfam" id="PF14214"/>
    </source>
</evidence>
<reference evidence="4" key="1">
    <citation type="journal article" date="2024" name="IScience">
        <title>Strigolactones Initiate the Formation of Haustorium-like Structures in Castilleja.</title>
        <authorList>
            <person name="Buerger M."/>
            <person name="Peterson D."/>
            <person name="Chory J."/>
        </authorList>
    </citation>
    <scope>NUCLEOTIDE SEQUENCE [LARGE SCALE GENOMIC DNA]</scope>
</reference>
<gene>
    <name evidence="3" type="ORF">CASFOL_027718</name>
</gene>
<proteinExistence type="predicted"/>
<feature type="domain" description="Helitron helicase-like" evidence="2">
    <location>
        <begin position="358"/>
        <end position="426"/>
    </location>
</feature>
<organism evidence="3 4">
    <name type="scientific">Castilleja foliolosa</name>
    <dbReference type="NCBI Taxonomy" id="1961234"/>
    <lineage>
        <taxon>Eukaryota</taxon>
        <taxon>Viridiplantae</taxon>
        <taxon>Streptophyta</taxon>
        <taxon>Embryophyta</taxon>
        <taxon>Tracheophyta</taxon>
        <taxon>Spermatophyta</taxon>
        <taxon>Magnoliopsida</taxon>
        <taxon>eudicotyledons</taxon>
        <taxon>Gunneridae</taxon>
        <taxon>Pentapetalae</taxon>
        <taxon>asterids</taxon>
        <taxon>lamiids</taxon>
        <taxon>Lamiales</taxon>
        <taxon>Orobanchaceae</taxon>
        <taxon>Pedicularideae</taxon>
        <taxon>Castillejinae</taxon>
        <taxon>Castilleja</taxon>
    </lineage>
</organism>
<protein>
    <recommendedName>
        <fullName evidence="2">Helitron helicase-like domain-containing protein</fullName>
    </recommendedName>
</protein>
<feature type="region of interest" description="Disordered" evidence="1">
    <location>
        <begin position="1"/>
        <end position="51"/>
    </location>
</feature>
<evidence type="ECO:0000313" key="4">
    <source>
        <dbReference type="Proteomes" id="UP001632038"/>
    </source>
</evidence>
<dbReference type="EMBL" id="JAVIJP010000036">
    <property type="protein sequence ID" value="KAL3628672.1"/>
    <property type="molecule type" value="Genomic_DNA"/>
</dbReference>
<sequence>MQPESSTANDVPRRRRKIQNVSTSSALSNTQSQDPESSTAARRRGRPRIHAAPIIRQGINVTNTNIDYWDIGDADRQCQFCRAGFWYAECSRSEQRPANPRYPTCCGNGKISLPQMKTPPPQLLELTSGNGARSKHFLQNMRAYNSMFAFTSMGGKIDRSVNTGNGPPVFKLYGQNYHLIGGLVPTEGEQPKFAQLYIYDTSNEVANRINSVRSSENATNLQEDVVDELKAMLDQNNILVQWFRMAKEKISEVGNNNVSLKLIGRRSSQPTTYNLPDASEVAALIVGDFDEQHESRDIIVETRAGKLQRINELHPSYMGLQYPLLFPYGEDGYRDEFCYSSENAEGGRKRTKVTVRDFFAYRFHDRSNDNSLLLKCRRLTQQVIVDAYTIVESWRLLFFRMNQKSLRCEMYSRLQDAFVRGETDSSTRGKRVMQ</sequence>
<dbReference type="AlphaFoldDB" id="A0ABD3CGQ1"/>
<dbReference type="PANTHER" id="PTHR45786:SF66">
    <property type="entry name" value="HOOK MOTIF PROTEIN, PUTATIVE-RELATED"/>
    <property type="match status" value="1"/>
</dbReference>
<feature type="compositionally biased region" description="Polar residues" evidence="1">
    <location>
        <begin position="19"/>
        <end position="40"/>
    </location>
</feature>
<name>A0ABD3CGQ1_9LAMI</name>
<comment type="caution">
    <text evidence="3">The sequence shown here is derived from an EMBL/GenBank/DDBJ whole genome shotgun (WGS) entry which is preliminary data.</text>
</comment>
<keyword evidence="4" id="KW-1185">Reference proteome</keyword>
<dbReference type="Pfam" id="PF14214">
    <property type="entry name" value="Helitron_like_N"/>
    <property type="match status" value="1"/>
</dbReference>
<dbReference type="Proteomes" id="UP001632038">
    <property type="component" value="Unassembled WGS sequence"/>
</dbReference>